<dbReference type="Gene3D" id="3.90.190.10">
    <property type="entry name" value="Protein tyrosine phosphatase superfamily"/>
    <property type="match status" value="1"/>
</dbReference>
<dbReference type="InterPro" id="IPR000387">
    <property type="entry name" value="Tyr_Pase_dom"/>
</dbReference>
<protein>
    <submittedName>
        <fullName evidence="2">Tyrosine-protein phosphatase</fullName>
    </submittedName>
</protein>
<dbReference type="InterPro" id="IPR016130">
    <property type="entry name" value="Tyr_Pase_AS"/>
</dbReference>
<organism evidence="2 3">
    <name type="scientific">Streptomyces synnematoformans</name>
    <dbReference type="NCBI Taxonomy" id="415721"/>
    <lineage>
        <taxon>Bacteria</taxon>
        <taxon>Bacillati</taxon>
        <taxon>Actinomycetota</taxon>
        <taxon>Actinomycetes</taxon>
        <taxon>Kitasatosporales</taxon>
        <taxon>Streptomycetaceae</taxon>
        <taxon>Streptomyces</taxon>
    </lineage>
</organism>
<accession>A0ABN2XUF9</accession>
<gene>
    <name evidence="2" type="ORF">GCM10009802_19320</name>
</gene>
<proteinExistence type="predicted"/>
<dbReference type="RefSeq" id="WP_344289398.1">
    <property type="nucleotide sequence ID" value="NZ_BAAAPF010000039.1"/>
</dbReference>
<feature type="domain" description="Tyrosine specific protein phosphatases" evidence="1">
    <location>
        <begin position="115"/>
        <end position="148"/>
    </location>
</feature>
<keyword evidence="3" id="KW-1185">Reference proteome</keyword>
<sequence length="241" mass="25158">MAAPAGRELRWDGCFNVRDLGGLPAAGDRTTVRGALVRADSLDRLTAAGWAAVADHGIRTVVDLRNAADHAPGRRRPDGIGLVRVPVDELAGNDRWWREWGHVEGTPLTFAAYLEHFPEVPAAIVSAVAAAPPGGVVVHCAAGRDRTGFASFVLLSLAGVSAADIAADYLLSGPNHRRAAAALGLADHTLEIAEIQARSGRTATRVIADTHAGFDPAAYLVRAGVPDATVAAARDRLFTTG</sequence>
<evidence type="ECO:0000313" key="3">
    <source>
        <dbReference type="Proteomes" id="UP001500443"/>
    </source>
</evidence>
<dbReference type="PROSITE" id="PS50056">
    <property type="entry name" value="TYR_PHOSPHATASE_2"/>
    <property type="match status" value="1"/>
</dbReference>
<comment type="caution">
    <text evidence="2">The sequence shown here is derived from an EMBL/GenBank/DDBJ whole genome shotgun (WGS) entry which is preliminary data.</text>
</comment>
<dbReference type="PROSITE" id="PS00383">
    <property type="entry name" value="TYR_PHOSPHATASE_1"/>
    <property type="match status" value="1"/>
</dbReference>
<dbReference type="Proteomes" id="UP001500443">
    <property type="component" value="Unassembled WGS sequence"/>
</dbReference>
<dbReference type="EMBL" id="BAAAPF010000039">
    <property type="protein sequence ID" value="GAA2117963.1"/>
    <property type="molecule type" value="Genomic_DNA"/>
</dbReference>
<dbReference type="SUPFAM" id="SSF52799">
    <property type="entry name" value="(Phosphotyrosine protein) phosphatases II"/>
    <property type="match status" value="1"/>
</dbReference>
<dbReference type="InterPro" id="IPR029021">
    <property type="entry name" value="Prot-tyrosine_phosphatase-like"/>
</dbReference>
<reference evidence="2 3" key="1">
    <citation type="journal article" date="2019" name="Int. J. Syst. Evol. Microbiol.">
        <title>The Global Catalogue of Microorganisms (GCM) 10K type strain sequencing project: providing services to taxonomists for standard genome sequencing and annotation.</title>
        <authorList>
            <consortium name="The Broad Institute Genomics Platform"/>
            <consortium name="The Broad Institute Genome Sequencing Center for Infectious Disease"/>
            <person name="Wu L."/>
            <person name="Ma J."/>
        </authorList>
    </citation>
    <scope>NUCLEOTIDE SEQUENCE [LARGE SCALE GENOMIC DNA]</scope>
    <source>
        <strain evidence="2 3">JCM 15481</strain>
    </source>
</reference>
<dbReference type="InterPro" id="IPR026893">
    <property type="entry name" value="Tyr/Ser_Pase_IphP-type"/>
</dbReference>
<evidence type="ECO:0000313" key="2">
    <source>
        <dbReference type="EMBL" id="GAA2117963.1"/>
    </source>
</evidence>
<evidence type="ECO:0000259" key="1">
    <source>
        <dbReference type="PROSITE" id="PS50056"/>
    </source>
</evidence>
<dbReference type="Pfam" id="PF13350">
    <property type="entry name" value="Y_phosphatase3"/>
    <property type="match status" value="1"/>
</dbReference>
<name>A0ABN2XUF9_9ACTN</name>